<evidence type="ECO:0000259" key="1">
    <source>
        <dbReference type="Pfam" id="PF13556"/>
    </source>
</evidence>
<name>A0A846Y8Q5_9NOCA</name>
<protein>
    <submittedName>
        <fullName evidence="2">PucR family transcriptional regulator</fullName>
    </submittedName>
</protein>
<dbReference type="Gene3D" id="1.10.10.2840">
    <property type="entry name" value="PucR C-terminal helix-turn-helix domain"/>
    <property type="match status" value="1"/>
</dbReference>
<evidence type="ECO:0000313" key="2">
    <source>
        <dbReference type="EMBL" id="NKY53618.1"/>
    </source>
</evidence>
<feature type="domain" description="PucR C-terminal helix-turn-helix" evidence="1">
    <location>
        <begin position="305"/>
        <end position="361"/>
    </location>
</feature>
<dbReference type="PANTHER" id="PTHR33744:SF7">
    <property type="entry name" value="PUCR FAMILY TRANSCRIPTIONAL REGULATOR"/>
    <property type="match status" value="1"/>
</dbReference>
<dbReference type="InterPro" id="IPR051448">
    <property type="entry name" value="CdaR-like_regulators"/>
</dbReference>
<gene>
    <name evidence="2" type="ORF">HGA08_25820</name>
</gene>
<proteinExistence type="predicted"/>
<dbReference type="InterPro" id="IPR025736">
    <property type="entry name" value="PucR_C-HTH_dom"/>
</dbReference>
<evidence type="ECO:0000313" key="3">
    <source>
        <dbReference type="Proteomes" id="UP000565711"/>
    </source>
</evidence>
<dbReference type="Pfam" id="PF13556">
    <property type="entry name" value="HTH_30"/>
    <property type="match status" value="1"/>
</dbReference>
<organism evidence="2 3">
    <name type="scientific">Nocardia vermiculata</name>
    <dbReference type="NCBI Taxonomy" id="257274"/>
    <lineage>
        <taxon>Bacteria</taxon>
        <taxon>Bacillati</taxon>
        <taxon>Actinomycetota</taxon>
        <taxon>Actinomycetes</taxon>
        <taxon>Mycobacteriales</taxon>
        <taxon>Nocardiaceae</taxon>
        <taxon>Nocardia</taxon>
    </lineage>
</organism>
<dbReference type="InterPro" id="IPR042070">
    <property type="entry name" value="PucR_C-HTH_sf"/>
</dbReference>
<comment type="caution">
    <text evidence="2">The sequence shown here is derived from an EMBL/GenBank/DDBJ whole genome shotgun (WGS) entry which is preliminary data.</text>
</comment>
<reference evidence="2 3" key="1">
    <citation type="submission" date="2020-04" db="EMBL/GenBank/DDBJ databases">
        <title>MicrobeNet Type strains.</title>
        <authorList>
            <person name="Nicholson A.C."/>
        </authorList>
    </citation>
    <scope>NUCLEOTIDE SEQUENCE [LARGE SCALE GENOMIC DNA]</scope>
    <source>
        <strain evidence="2 3">JCM 12354</strain>
    </source>
</reference>
<dbReference type="Proteomes" id="UP000565711">
    <property type="component" value="Unassembled WGS sequence"/>
</dbReference>
<dbReference type="PANTHER" id="PTHR33744">
    <property type="entry name" value="CARBOHYDRATE DIACID REGULATOR"/>
    <property type="match status" value="1"/>
</dbReference>
<dbReference type="RefSeq" id="WP_067877306.1">
    <property type="nucleotide sequence ID" value="NZ_JAAXOP010000019.1"/>
</dbReference>
<sequence>MTTSMAAAHSCAAAQTENIVRQLLERIPRHGGPGNLLRAEISSVVAGCLDLVTDEAMAPSVGMERIHRAAARWAGVGVPIETVHRLVREGFRLHLDTYLGDRQWSPLRRNEIDRLMGAQNAVNVTVARAYLEVVPRTGAARQQHEAARALLGGRRPDRVALEYGMPLTQCYTVLAVAATNARGARAMGTLQDLLAGQCGHPVPALLSGLGGTIVVPGTIADAEEDLRTLLTRMPMTASAVRTDSAAIPAAAETAHELLDVVRRVYGRPGLYPFEDLVVEYQLTRPAPARDSLVGLLDPIAEYPELLQTLRVHISTELNRRLTARTLHIHVNTVDYRLRRIGSLVGLDATRAAGLWRLRAGMIARSYLDGTVIESRPADGMR</sequence>
<accession>A0A846Y8Q5</accession>
<dbReference type="AlphaFoldDB" id="A0A846Y8Q5"/>
<dbReference type="EMBL" id="JAAXOP010000019">
    <property type="protein sequence ID" value="NKY53618.1"/>
    <property type="molecule type" value="Genomic_DNA"/>
</dbReference>
<keyword evidence="3" id="KW-1185">Reference proteome</keyword>